<dbReference type="AlphaFoldDB" id="A0AA38CC13"/>
<reference evidence="1 2" key="1">
    <citation type="journal article" date="2021" name="Nat. Plants">
        <title>The Taxus genome provides insights into paclitaxel biosynthesis.</title>
        <authorList>
            <person name="Xiong X."/>
            <person name="Gou J."/>
            <person name="Liao Q."/>
            <person name="Li Y."/>
            <person name="Zhou Q."/>
            <person name="Bi G."/>
            <person name="Li C."/>
            <person name="Du R."/>
            <person name="Wang X."/>
            <person name="Sun T."/>
            <person name="Guo L."/>
            <person name="Liang H."/>
            <person name="Lu P."/>
            <person name="Wu Y."/>
            <person name="Zhang Z."/>
            <person name="Ro D.K."/>
            <person name="Shang Y."/>
            <person name="Huang S."/>
            <person name="Yan J."/>
        </authorList>
    </citation>
    <scope>NUCLEOTIDE SEQUENCE [LARGE SCALE GENOMIC DNA]</scope>
    <source>
        <strain evidence="1">Ta-2019</strain>
    </source>
</reference>
<protein>
    <submittedName>
        <fullName evidence="1">Uncharacterized protein</fullName>
    </submittedName>
</protein>
<evidence type="ECO:0000313" key="1">
    <source>
        <dbReference type="EMBL" id="KAH9297482.1"/>
    </source>
</evidence>
<name>A0AA38CC13_TAXCH</name>
<feature type="non-terminal residue" evidence="1">
    <location>
        <position position="1"/>
    </location>
</feature>
<keyword evidence="2" id="KW-1185">Reference proteome</keyword>
<gene>
    <name evidence="1" type="ORF">KI387_029164</name>
</gene>
<organism evidence="1 2">
    <name type="scientific">Taxus chinensis</name>
    <name type="common">Chinese yew</name>
    <name type="synonym">Taxus wallichiana var. chinensis</name>
    <dbReference type="NCBI Taxonomy" id="29808"/>
    <lineage>
        <taxon>Eukaryota</taxon>
        <taxon>Viridiplantae</taxon>
        <taxon>Streptophyta</taxon>
        <taxon>Embryophyta</taxon>
        <taxon>Tracheophyta</taxon>
        <taxon>Spermatophyta</taxon>
        <taxon>Pinopsida</taxon>
        <taxon>Pinidae</taxon>
        <taxon>Conifers II</taxon>
        <taxon>Cupressales</taxon>
        <taxon>Taxaceae</taxon>
        <taxon>Taxus</taxon>
    </lineage>
</organism>
<proteinExistence type="predicted"/>
<dbReference type="EMBL" id="JAHRHJ020000010">
    <property type="protein sequence ID" value="KAH9297482.1"/>
    <property type="molecule type" value="Genomic_DNA"/>
</dbReference>
<evidence type="ECO:0000313" key="2">
    <source>
        <dbReference type="Proteomes" id="UP000824469"/>
    </source>
</evidence>
<dbReference type="Proteomes" id="UP000824469">
    <property type="component" value="Unassembled WGS sequence"/>
</dbReference>
<accession>A0AA38CC13</accession>
<sequence>VKLVVMGLFDRYSYKSKVLIFDFVIRKWKLGKDVPGYRCFFGCALSPEGLV</sequence>
<comment type="caution">
    <text evidence="1">The sequence shown here is derived from an EMBL/GenBank/DDBJ whole genome shotgun (WGS) entry which is preliminary data.</text>
</comment>